<evidence type="ECO:0000313" key="4">
    <source>
        <dbReference type="Proteomes" id="UP001646157"/>
    </source>
</evidence>
<dbReference type="PANTHER" id="PTHR33279:SF6">
    <property type="entry name" value="SULFUR CARRIER PROTEIN YEDF-RELATED"/>
    <property type="match status" value="1"/>
</dbReference>
<dbReference type="InterPro" id="IPR001455">
    <property type="entry name" value="TusA-like"/>
</dbReference>
<accession>A0ABS2N6Z1</accession>
<keyword evidence="4" id="KW-1185">Reference proteome</keyword>
<dbReference type="CDD" id="cd00291">
    <property type="entry name" value="SirA_YedF_YeeD"/>
    <property type="match status" value="1"/>
</dbReference>
<name>A0ABS2N6Z1_9BACI</name>
<dbReference type="SUPFAM" id="SSF64307">
    <property type="entry name" value="SirA-like"/>
    <property type="match status" value="1"/>
</dbReference>
<dbReference type="PROSITE" id="PS01148">
    <property type="entry name" value="UPF0033"/>
    <property type="match status" value="1"/>
</dbReference>
<evidence type="ECO:0000259" key="2">
    <source>
        <dbReference type="PROSITE" id="PS01148"/>
    </source>
</evidence>
<protein>
    <submittedName>
        <fullName evidence="3">TusA-related sulfurtransferase</fullName>
    </submittedName>
</protein>
<dbReference type="Pfam" id="PF01206">
    <property type="entry name" value="TusA"/>
    <property type="match status" value="1"/>
</dbReference>
<evidence type="ECO:0000313" key="3">
    <source>
        <dbReference type="EMBL" id="MBM7583534.1"/>
    </source>
</evidence>
<gene>
    <name evidence="3" type="ORF">JOC86_000071</name>
</gene>
<dbReference type="PANTHER" id="PTHR33279">
    <property type="entry name" value="SULFUR CARRIER PROTEIN YEDF-RELATED"/>
    <property type="match status" value="1"/>
</dbReference>
<reference evidence="3 4" key="1">
    <citation type="submission" date="2021-01" db="EMBL/GenBank/DDBJ databases">
        <title>Genomic Encyclopedia of Type Strains, Phase IV (KMG-IV): sequencing the most valuable type-strain genomes for metagenomic binning, comparative biology and taxonomic classification.</title>
        <authorList>
            <person name="Goeker M."/>
        </authorList>
    </citation>
    <scope>NUCLEOTIDE SEQUENCE [LARGE SCALE GENOMIC DNA]</scope>
    <source>
        <strain evidence="3 4">DSM 24834</strain>
    </source>
</reference>
<sequence length="79" mass="9146">MSQSKEIVLDAIGEVCPYPLLKVQMAMEELNPNDILRVDFDCGKATETIPEWAQQEGHEQLSLEKIGERWAIRLRKKYN</sequence>
<comment type="caution">
    <text evidence="3">The sequence shown here is derived from an EMBL/GenBank/DDBJ whole genome shotgun (WGS) entry which is preliminary data.</text>
</comment>
<proteinExistence type="inferred from homology"/>
<evidence type="ECO:0000256" key="1">
    <source>
        <dbReference type="ARBA" id="ARBA00008984"/>
    </source>
</evidence>
<feature type="domain" description="UPF0033" evidence="2">
    <location>
        <begin position="9"/>
        <end position="33"/>
    </location>
</feature>
<dbReference type="EMBL" id="JAFBDZ010000001">
    <property type="protein sequence ID" value="MBM7583534.1"/>
    <property type="molecule type" value="Genomic_DNA"/>
</dbReference>
<dbReference type="InterPro" id="IPR036868">
    <property type="entry name" value="TusA-like_sf"/>
</dbReference>
<dbReference type="Gene3D" id="3.30.110.40">
    <property type="entry name" value="TusA-like domain"/>
    <property type="match status" value="1"/>
</dbReference>
<dbReference type="RefSeq" id="WP_205167807.1">
    <property type="nucleotide sequence ID" value="NZ_JAFBDZ010000001.1"/>
</dbReference>
<organism evidence="3 4">
    <name type="scientific">Rossellomorea pakistanensis</name>
    <dbReference type="NCBI Taxonomy" id="992288"/>
    <lineage>
        <taxon>Bacteria</taxon>
        <taxon>Bacillati</taxon>
        <taxon>Bacillota</taxon>
        <taxon>Bacilli</taxon>
        <taxon>Bacillales</taxon>
        <taxon>Bacillaceae</taxon>
        <taxon>Rossellomorea</taxon>
    </lineage>
</organism>
<comment type="similarity">
    <text evidence="1">Belongs to the sulfur carrier protein TusA family.</text>
</comment>
<dbReference type="Proteomes" id="UP001646157">
    <property type="component" value="Unassembled WGS sequence"/>
</dbReference>